<dbReference type="AlphaFoldDB" id="A0A5B8IZ89"/>
<dbReference type="OrthoDB" id="9781030at2"/>
<reference evidence="8 9" key="1">
    <citation type="submission" date="2019-07" db="EMBL/GenBank/DDBJ databases">
        <title>Litoreibacter alkalisoli sp. nov., isolated from saline-alkaline soil.</title>
        <authorList>
            <person name="Wang S."/>
            <person name="Xu L."/>
            <person name="Xing Y.-T."/>
            <person name="Sun J.-Q."/>
        </authorList>
    </citation>
    <scope>NUCLEOTIDE SEQUENCE [LARGE SCALE GENOMIC DNA]</scope>
    <source>
        <strain evidence="8 9">LN3S51</strain>
    </source>
</reference>
<gene>
    <name evidence="8" type="ORF">FPZ52_10060</name>
</gene>
<protein>
    <submittedName>
        <fullName evidence="8">YihY/virulence factor BrkB family protein</fullName>
    </submittedName>
</protein>
<evidence type="ECO:0000256" key="4">
    <source>
        <dbReference type="ARBA" id="ARBA00022989"/>
    </source>
</evidence>
<sequence length="317" mass="34620">MIDTLKRIWKILRGMHRRIEEGNISLMSAGGAFFSMLSLFPALAAVIALLSVFADPIILEEQMGMLTDFVPEQAFRIIENQIMRLISASPEVLGWASVLSTCIALWSARRGTDAMIQALNKVYQVPQRGGVRSVVTALSLTIVLVMVVNIALLTLVVIPVILAFLPLGPFAEIAVDLLRWIVALSVVISGIWVLYRFAPNRPNKRIAWLSPGAVLAITVWGVASWGFSVYLRNFGSYNEIYGSIGAVVVLMMFLYISFFIVVLGATLNAELHVDETVGPAQDVNEGDAELDAGVSLPDDYAPQNDPEKPMAQGTQSK</sequence>
<evidence type="ECO:0000256" key="1">
    <source>
        <dbReference type="ARBA" id="ARBA00004651"/>
    </source>
</evidence>
<evidence type="ECO:0000256" key="5">
    <source>
        <dbReference type="ARBA" id="ARBA00023136"/>
    </source>
</evidence>
<accession>A0A5B8IZ89</accession>
<dbReference type="KEGG" id="lit:FPZ52_10060"/>
<organism evidence="8 9">
    <name type="scientific">Qingshengfaniella alkalisoli</name>
    <dbReference type="NCBI Taxonomy" id="2599296"/>
    <lineage>
        <taxon>Bacteria</taxon>
        <taxon>Pseudomonadati</taxon>
        <taxon>Pseudomonadota</taxon>
        <taxon>Alphaproteobacteria</taxon>
        <taxon>Rhodobacterales</taxon>
        <taxon>Paracoccaceae</taxon>
        <taxon>Qingshengfaniella</taxon>
    </lineage>
</organism>
<dbReference type="InterPro" id="IPR017039">
    <property type="entry name" value="Virul_fac_BrkB"/>
</dbReference>
<dbReference type="PANTHER" id="PTHR30213:SF0">
    <property type="entry name" value="UPF0761 MEMBRANE PROTEIN YIHY"/>
    <property type="match status" value="1"/>
</dbReference>
<feature type="transmembrane region" description="Helical" evidence="7">
    <location>
        <begin position="207"/>
        <end position="228"/>
    </location>
</feature>
<keyword evidence="4 7" id="KW-1133">Transmembrane helix</keyword>
<feature type="region of interest" description="Disordered" evidence="6">
    <location>
        <begin position="282"/>
        <end position="317"/>
    </location>
</feature>
<evidence type="ECO:0000256" key="2">
    <source>
        <dbReference type="ARBA" id="ARBA00022475"/>
    </source>
</evidence>
<evidence type="ECO:0000256" key="7">
    <source>
        <dbReference type="SAM" id="Phobius"/>
    </source>
</evidence>
<dbReference type="NCBIfam" id="TIGR00765">
    <property type="entry name" value="yihY_not_rbn"/>
    <property type="match status" value="1"/>
</dbReference>
<feature type="transmembrane region" description="Helical" evidence="7">
    <location>
        <begin position="137"/>
        <end position="165"/>
    </location>
</feature>
<keyword evidence="2" id="KW-1003">Cell membrane</keyword>
<name>A0A5B8IZ89_9RHOB</name>
<comment type="subcellular location">
    <subcellularLocation>
        <location evidence="1">Cell membrane</location>
        <topology evidence="1">Multi-pass membrane protein</topology>
    </subcellularLocation>
</comment>
<keyword evidence="5 7" id="KW-0472">Membrane</keyword>
<proteinExistence type="predicted"/>
<evidence type="ECO:0000313" key="9">
    <source>
        <dbReference type="Proteomes" id="UP000318483"/>
    </source>
</evidence>
<feature type="transmembrane region" description="Helical" evidence="7">
    <location>
        <begin position="240"/>
        <end position="263"/>
    </location>
</feature>
<dbReference type="Pfam" id="PF03631">
    <property type="entry name" value="Virul_fac_BrkB"/>
    <property type="match status" value="1"/>
</dbReference>
<dbReference type="PANTHER" id="PTHR30213">
    <property type="entry name" value="INNER MEMBRANE PROTEIN YHJD"/>
    <property type="match status" value="1"/>
</dbReference>
<evidence type="ECO:0000256" key="3">
    <source>
        <dbReference type="ARBA" id="ARBA00022692"/>
    </source>
</evidence>
<evidence type="ECO:0000313" key="8">
    <source>
        <dbReference type="EMBL" id="QDY69928.1"/>
    </source>
</evidence>
<feature type="transmembrane region" description="Helical" evidence="7">
    <location>
        <begin position="177"/>
        <end position="195"/>
    </location>
</feature>
<keyword evidence="3 7" id="KW-0812">Transmembrane</keyword>
<evidence type="ECO:0000256" key="6">
    <source>
        <dbReference type="SAM" id="MobiDB-lite"/>
    </source>
</evidence>
<dbReference type="PIRSF" id="PIRSF035875">
    <property type="entry name" value="RNase_BN"/>
    <property type="match status" value="1"/>
</dbReference>
<dbReference type="EMBL" id="CP042261">
    <property type="protein sequence ID" value="QDY69928.1"/>
    <property type="molecule type" value="Genomic_DNA"/>
</dbReference>
<dbReference type="GO" id="GO:0005886">
    <property type="term" value="C:plasma membrane"/>
    <property type="evidence" value="ECO:0007669"/>
    <property type="project" value="UniProtKB-SubCell"/>
</dbReference>
<keyword evidence="9" id="KW-1185">Reference proteome</keyword>
<dbReference type="Proteomes" id="UP000318483">
    <property type="component" value="Chromosome"/>
</dbReference>
<dbReference type="RefSeq" id="WP_146365304.1">
    <property type="nucleotide sequence ID" value="NZ_CP042261.1"/>
</dbReference>